<feature type="compositionally biased region" description="Polar residues" evidence="1">
    <location>
        <begin position="150"/>
        <end position="164"/>
    </location>
</feature>
<feature type="region of interest" description="Disordered" evidence="1">
    <location>
        <begin position="21"/>
        <end position="114"/>
    </location>
</feature>
<dbReference type="Proteomes" id="UP000441557">
    <property type="component" value="Unassembled WGS sequence"/>
</dbReference>
<accession>A0AB36AE04</accession>
<feature type="compositionally biased region" description="Low complexity" evidence="1">
    <location>
        <begin position="73"/>
        <end position="85"/>
    </location>
</feature>
<dbReference type="EMBL" id="WJMZ01000002">
    <property type="protein sequence ID" value="MRG83328.1"/>
    <property type="molecule type" value="Genomic_DNA"/>
</dbReference>
<feature type="compositionally biased region" description="Low complexity" evidence="1">
    <location>
        <begin position="95"/>
        <end position="106"/>
    </location>
</feature>
<feature type="chain" id="PRO_5044223095" description="Lipoprotein" evidence="2">
    <location>
        <begin position="19"/>
        <end position="164"/>
    </location>
</feature>
<protein>
    <recommendedName>
        <fullName evidence="5">Lipoprotein</fullName>
    </recommendedName>
</protein>
<comment type="caution">
    <text evidence="3">The sequence shown here is derived from an EMBL/GenBank/DDBJ whole genome shotgun (WGS) entry which is preliminary data.</text>
</comment>
<keyword evidence="2" id="KW-0732">Signal</keyword>
<proteinExistence type="predicted"/>
<gene>
    <name evidence="3" type="ORF">GIX80_02800</name>
</gene>
<evidence type="ECO:0000256" key="2">
    <source>
        <dbReference type="SAM" id="SignalP"/>
    </source>
</evidence>
<name>A0AB36AE04_LIMRT</name>
<sequence length="164" mass="17739">MKKIGLICVAVVAGLSLAGCRHSASQKNNKETTESSSVKKHHTHDDNQDDDFSLNLVSSGDQDTDSNDLDINVPSVPSSSTSTSSASNIQVPHFNSNGTGSPTSGGDPKVQAETARIQHDWNVKHGIENPDGSETQNFQNWVAKRDQVEANGQSMPDYDQNQRY</sequence>
<evidence type="ECO:0000313" key="3">
    <source>
        <dbReference type="EMBL" id="MRG83328.1"/>
    </source>
</evidence>
<reference evidence="3 4" key="1">
    <citation type="submission" date="2019-11" db="EMBL/GenBank/DDBJ databases">
        <title>Draft genome sequence of 12 host-associated Lactobacillus reuteri rodent strains.</title>
        <authorList>
            <person name="Zhang S."/>
            <person name="Ozcam M."/>
            <person name="Van Pijkeren J.P."/>
        </authorList>
    </citation>
    <scope>NUCLEOTIDE SEQUENCE [LARGE SCALE GENOMIC DNA]</scope>
    <source>
        <strain evidence="3 4">L1604-1</strain>
    </source>
</reference>
<evidence type="ECO:0000256" key="1">
    <source>
        <dbReference type="SAM" id="MobiDB-lite"/>
    </source>
</evidence>
<dbReference type="PROSITE" id="PS51257">
    <property type="entry name" value="PROKAR_LIPOPROTEIN"/>
    <property type="match status" value="1"/>
</dbReference>
<feature type="region of interest" description="Disordered" evidence="1">
    <location>
        <begin position="144"/>
        <end position="164"/>
    </location>
</feature>
<evidence type="ECO:0008006" key="5">
    <source>
        <dbReference type="Google" id="ProtNLM"/>
    </source>
</evidence>
<dbReference type="RefSeq" id="WP_065533061.1">
    <property type="nucleotide sequence ID" value="NZ_CP015408.2"/>
</dbReference>
<evidence type="ECO:0000313" key="4">
    <source>
        <dbReference type="Proteomes" id="UP000441557"/>
    </source>
</evidence>
<dbReference type="AlphaFoldDB" id="A0AB36AE04"/>
<feature type="signal peptide" evidence="2">
    <location>
        <begin position="1"/>
        <end position="18"/>
    </location>
</feature>
<organism evidence="3 4">
    <name type="scientific">Limosilactobacillus reuteri</name>
    <name type="common">Lactobacillus reuteri</name>
    <dbReference type="NCBI Taxonomy" id="1598"/>
    <lineage>
        <taxon>Bacteria</taxon>
        <taxon>Bacillati</taxon>
        <taxon>Bacillota</taxon>
        <taxon>Bacilli</taxon>
        <taxon>Lactobacillales</taxon>
        <taxon>Lactobacillaceae</taxon>
        <taxon>Limosilactobacillus</taxon>
    </lineage>
</organism>